<reference evidence="3 4" key="1">
    <citation type="submission" date="2018-06" db="EMBL/GenBank/DDBJ databases">
        <authorList>
            <consortium name="Pathogen Informatics"/>
            <person name="Doyle S."/>
        </authorList>
    </citation>
    <scope>NUCLEOTIDE SEQUENCE [LARGE SCALE GENOMIC DNA]</scope>
    <source>
        <strain evidence="3 4">NCTC11820</strain>
    </source>
</reference>
<dbReference type="RefSeq" id="WP_013188962.1">
    <property type="nucleotide sequence ID" value="NZ_CP068112.1"/>
</dbReference>
<feature type="transmembrane region" description="Helical" evidence="1">
    <location>
        <begin position="230"/>
        <end position="247"/>
    </location>
</feature>
<feature type="transmembrane region" description="Helical" evidence="1">
    <location>
        <begin position="253"/>
        <end position="274"/>
    </location>
</feature>
<accession>A0A2X2YD38</accession>
<protein>
    <submittedName>
        <fullName evidence="3">Acyltransferase family</fullName>
    </submittedName>
</protein>
<evidence type="ECO:0000259" key="2">
    <source>
        <dbReference type="Pfam" id="PF01757"/>
    </source>
</evidence>
<evidence type="ECO:0000313" key="4">
    <source>
        <dbReference type="Proteomes" id="UP000250245"/>
    </source>
</evidence>
<feature type="transmembrane region" description="Helical" evidence="1">
    <location>
        <begin position="63"/>
        <end position="85"/>
    </location>
</feature>
<dbReference type="GeneID" id="55564936"/>
<feature type="transmembrane region" description="Helical" evidence="1">
    <location>
        <begin position="151"/>
        <end position="170"/>
    </location>
</feature>
<dbReference type="OMA" id="IVFYAHI"/>
<evidence type="ECO:0000256" key="1">
    <source>
        <dbReference type="SAM" id="Phobius"/>
    </source>
</evidence>
<dbReference type="InterPro" id="IPR002656">
    <property type="entry name" value="Acyl_transf_3_dom"/>
</dbReference>
<feature type="transmembrane region" description="Helical" evidence="1">
    <location>
        <begin position="311"/>
        <end position="332"/>
    </location>
</feature>
<keyword evidence="1" id="KW-1133">Transmembrane helix</keyword>
<organism evidence="3 4">
    <name type="scientific">Mobiluncus curtisii</name>
    <dbReference type="NCBI Taxonomy" id="2051"/>
    <lineage>
        <taxon>Bacteria</taxon>
        <taxon>Bacillati</taxon>
        <taxon>Actinomycetota</taxon>
        <taxon>Actinomycetes</taxon>
        <taxon>Actinomycetales</taxon>
        <taxon>Actinomycetaceae</taxon>
        <taxon>Mobiluncus</taxon>
    </lineage>
</organism>
<feature type="transmembrane region" description="Helical" evidence="1">
    <location>
        <begin position="177"/>
        <end position="195"/>
    </location>
</feature>
<evidence type="ECO:0000313" key="3">
    <source>
        <dbReference type="EMBL" id="SQB65722.1"/>
    </source>
</evidence>
<feature type="transmembrane region" description="Helical" evidence="1">
    <location>
        <begin position="281"/>
        <end position="299"/>
    </location>
</feature>
<feature type="domain" description="Acyltransferase 3" evidence="2">
    <location>
        <begin position="39"/>
        <end position="332"/>
    </location>
</feature>
<dbReference type="Proteomes" id="UP000250245">
    <property type="component" value="Unassembled WGS sequence"/>
</dbReference>
<dbReference type="EMBL" id="UASJ01000001">
    <property type="protein sequence ID" value="SQB65722.1"/>
    <property type="molecule type" value="Genomic_DNA"/>
</dbReference>
<feature type="transmembrane region" description="Helical" evidence="1">
    <location>
        <begin position="106"/>
        <end position="131"/>
    </location>
</feature>
<dbReference type="AlphaFoldDB" id="A0A2X2YD38"/>
<name>A0A2X2YD38_9ACTO</name>
<dbReference type="Pfam" id="PF01757">
    <property type="entry name" value="Acyl_transf_3"/>
    <property type="match status" value="1"/>
</dbReference>
<proteinExistence type="predicted"/>
<keyword evidence="3" id="KW-0808">Transferase</keyword>
<feature type="transmembrane region" description="Helical" evidence="1">
    <location>
        <begin position="201"/>
        <end position="218"/>
    </location>
</feature>
<keyword evidence="1" id="KW-0812">Transmembrane</keyword>
<dbReference type="GO" id="GO:0016747">
    <property type="term" value="F:acyltransferase activity, transferring groups other than amino-acyl groups"/>
    <property type="evidence" value="ECO:0007669"/>
    <property type="project" value="InterPro"/>
</dbReference>
<gene>
    <name evidence="3" type="ORF">NCTC11820_01793</name>
</gene>
<sequence length="365" mass="41776">MNLFLLFIIVLVLWGARLHRRADNFEGYLDHDHTTRINGVFILIVFYAHIRSYMPYNPAWDGVMHHVATGLGQLMVALFLFYSGFGVAHSLAHKPGYVHTMPLKRVAVTWVNFAVAQVLFIIMNLSLVRPFTPAQTAWAFLGWKSIGSSSWYIFAILVLYALTWLAFSIFRNRPWRAFLLNCVLVGVFTVFMWHFKGNATYTYNTLCCYLLGMCYCLTREHFERVYRCTWGYVSALLITAALFVLAVKLDHVSFLVFELEAMLFCLIIVQLTLYVHLGNPVLYWFGKHLFWVYVLQRLPMLTLQELGMADAAPYVYALACFAATVGLAWLMARLTAPLDAKIATWSKSWAVSGTKRAEKKGKSQP</sequence>
<keyword evidence="1" id="KW-0472">Membrane</keyword>
<keyword evidence="3" id="KW-0012">Acyltransferase</keyword>